<keyword evidence="4" id="KW-1185">Reference proteome</keyword>
<feature type="chain" id="PRO_5024958963" evidence="1">
    <location>
        <begin position="35"/>
        <end position="781"/>
    </location>
</feature>
<dbReference type="AlphaFoldDB" id="A0A656QLU1"/>
<dbReference type="InterPro" id="IPR012332">
    <property type="entry name" value="Autotransporter_pectin_lyase_C"/>
</dbReference>
<dbReference type="EMBL" id="JFHD01000012">
    <property type="protein sequence ID" value="KDR29752.1"/>
    <property type="molecule type" value="Genomic_DNA"/>
</dbReference>
<dbReference type="Gene3D" id="2.160.20.20">
    <property type="match status" value="1"/>
</dbReference>
<dbReference type="InterPro" id="IPR043990">
    <property type="entry name" value="AC_1"/>
</dbReference>
<sequence length="781" mass="76101">MRRFSLPMRSTPLAHALSLAFGVSCLVRVAPAVAGCDRTAPQSNQTATCDTRSPNPSNVSVIAVPGSVNVTINVLTGVELDIAGNGLFVRNTSTATNEGTLQITGDGSDAMTSQSATTGRNTLVNRGAIFTVGTNSEAMFNNAAAVTMRNEAGGTLTTSGASASAMNDFASPGGGTLVNDGAIATSGAGSHGMAARTSGDTLVNNGAITTTGASANGMFVAGTPGQNVVTNNGTIDVSGNNASGIVSQDATPGAITNTGSIVARGAGGAGVSLANAASVTNAAGASIVSQQAGGIVANRGGAIDNAGTVQGATGVTIANGAETIGNSGAIRGTSAEAIAATGKINVSIINSGTIAGGAGVAVRTDTGNDTFDMNGGVVTGQIRQGDGADTATMTGGQIDSIDQGDGRDTFSISGGRVLGTLANGDVVKITGGRLATVDLNVGNNVFDMSGGQVDGNVTAAQNDDTFTLSGGTIGGRVDLGSGTNSLAIAGGSIGQGVTTTFGVDTLIWSGGTIAGPVSLGAGNDSAVIRNLNDATLAATTSFDGGASSDSLTFDNVQASGLARFSNWETVSASNNTQLTFDAKGLTLGDAATGTGALNLDATSTIFAGGIGRTSIQPAIAGRLVALNNAGTIDLTNGGSSTSDAFVVNGNYTGNDGRLLVQSVLGADGAPSDRLVIAQGAGAGTTSIGVTNVGGIGGLTVNDGILVVQATNGATTSAGAFSLARPLEVGAYRYFLFKGGVSDGTADNWYLRSSVPPAPAVPVPVPVPVPTPTPTPTPAPVP</sequence>
<accession>A0A656QLU1</accession>
<dbReference type="Pfam" id="PF18883">
    <property type="entry name" value="AC_1"/>
    <property type="match status" value="1"/>
</dbReference>
<comment type="caution">
    <text evidence="3">The sequence shown here is derived from an EMBL/GenBank/DDBJ whole genome shotgun (WGS) entry which is preliminary data.</text>
</comment>
<feature type="domain" description="Autochaperone" evidence="2">
    <location>
        <begin position="626"/>
        <end position="735"/>
    </location>
</feature>
<dbReference type="Proteomes" id="UP000027451">
    <property type="component" value="Unassembled WGS sequence"/>
</dbReference>
<evidence type="ECO:0000256" key="1">
    <source>
        <dbReference type="SAM" id="SignalP"/>
    </source>
</evidence>
<proteinExistence type="predicted"/>
<keyword evidence="1" id="KW-0732">Signal</keyword>
<organism evidence="3 4">
    <name type="scientific">Caballeronia zhejiangensis</name>
    <dbReference type="NCBI Taxonomy" id="871203"/>
    <lineage>
        <taxon>Bacteria</taxon>
        <taxon>Pseudomonadati</taxon>
        <taxon>Pseudomonadota</taxon>
        <taxon>Betaproteobacteria</taxon>
        <taxon>Burkholderiales</taxon>
        <taxon>Burkholderiaceae</taxon>
        <taxon>Caballeronia</taxon>
    </lineage>
</organism>
<evidence type="ECO:0000313" key="3">
    <source>
        <dbReference type="EMBL" id="KDR29752.1"/>
    </source>
</evidence>
<feature type="signal peptide" evidence="1">
    <location>
        <begin position="1"/>
        <end position="34"/>
    </location>
</feature>
<evidence type="ECO:0000259" key="2">
    <source>
        <dbReference type="Pfam" id="PF18883"/>
    </source>
</evidence>
<dbReference type="CDD" id="cd01344">
    <property type="entry name" value="PL2_Passenger_AT"/>
    <property type="match status" value="1"/>
</dbReference>
<reference evidence="3 4" key="1">
    <citation type="submission" date="2014-03" db="EMBL/GenBank/DDBJ databases">
        <title>Draft Genome Sequences of Four Burkholderia Strains.</title>
        <authorList>
            <person name="Liu X.Y."/>
            <person name="Li C.X."/>
            <person name="Xu J.H."/>
        </authorList>
    </citation>
    <scope>NUCLEOTIDE SEQUENCE [LARGE SCALE GENOMIC DNA]</scope>
    <source>
        <strain evidence="3 4">OP-1</strain>
    </source>
</reference>
<gene>
    <name evidence="3" type="ORF">BG60_06640</name>
</gene>
<name>A0A656QLU1_9BURK</name>
<dbReference type="SUPFAM" id="SSF51126">
    <property type="entry name" value="Pectin lyase-like"/>
    <property type="match status" value="1"/>
</dbReference>
<feature type="non-terminal residue" evidence="3">
    <location>
        <position position="781"/>
    </location>
</feature>
<evidence type="ECO:0000313" key="4">
    <source>
        <dbReference type="Proteomes" id="UP000027451"/>
    </source>
</evidence>
<protein>
    <submittedName>
        <fullName evidence="3">Autotransporter</fullName>
    </submittedName>
</protein>
<dbReference type="InterPro" id="IPR011050">
    <property type="entry name" value="Pectin_lyase_fold/virulence"/>
</dbReference>
<dbReference type="PROSITE" id="PS51257">
    <property type="entry name" value="PROKAR_LIPOPROTEIN"/>
    <property type="match status" value="1"/>
</dbReference>